<name>A0A848DBK5_9EURY</name>
<comment type="caution">
    <text evidence="1">The sequence shown here is derived from an EMBL/GenBank/DDBJ whole genome shotgun (WGS) entry which is preliminary data.</text>
</comment>
<sequence>MAEISKVLRGVSSRNSLENYLAFKNVSICQFLFFLDIEDIALHIKHNFYSDKDWHFRYDIEAMIKFTVVKFFRQQPYRKVVLSEEEAWLLRL</sequence>
<accession>A0A848DBK5</accession>
<protein>
    <submittedName>
        <fullName evidence="1">Uncharacterized protein</fullName>
    </submittedName>
</protein>
<evidence type="ECO:0000313" key="1">
    <source>
        <dbReference type="EMBL" id="NMG83744.1"/>
    </source>
</evidence>
<gene>
    <name evidence="1" type="ORF">GIS02_06040</name>
</gene>
<reference evidence="1" key="1">
    <citation type="journal article" date="2020" name="MBio">
        <title>'Candidatus Ethanoperedens,' a Thermophilic Genus of Archaea Mediating the Anaerobic Oxidation of Ethane.</title>
        <authorList>
            <person name="Hahn C.J."/>
            <person name="Laso-Perez R."/>
            <person name="Vulcano F."/>
            <person name="Vaziourakis K.M."/>
            <person name="Stokke R."/>
            <person name="Steen I.H."/>
            <person name="Teske A."/>
            <person name="Boetius A."/>
            <person name="Liebeke M."/>
            <person name="Amann R."/>
            <person name="Knittel K."/>
            <person name="Wegener G."/>
        </authorList>
    </citation>
    <scope>NUCLEOTIDE SEQUENCE</scope>
    <source>
        <strain evidence="1">GoM-Arc1-LC-WB58</strain>
    </source>
</reference>
<dbReference type="EMBL" id="WNEG01000102">
    <property type="protein sequence ID" value="NMG83744.1"/>
    <property type="molecule type" value="Genomic_DNA"/>
</dbReference>
<proteinExistence type="predicted"/>
<dbReference type="Proteomes" id="UP000606580">
    <property type="component" value="Unassembled WGS sequence"/>
</dbReference>
<evidence type="ECO:0000313" key="2">
    <source>
        <dbReference type="Proteomes" id="UP000606580"/>
    </source>
</evidence>
<organism evidence="1 2">
    <name type="scientific">Candidatus Ethanoperedens thermophilum</name>
    <dbReference type="NCBI Taxonomy" id="2766897"/>
    <lineage>
        <taxon>Archaea</taxon>
        <taxon>Methanobacteriati</taxon>
        <taxon>Methanobacteriota</taxon>
        <taxon>Stenosarchaea group</taxon>
        <taxon>Methanomicrobia</taxon>
        <taxon>Methanosarcinales</taxon>
        <taxon>Methanosarcinales incertae sedis</taxon>
        <taxon>GOM Arc I cluster</taxon>
        <taxon>Candidatus Ethanoperedens</taxon>
    </lineage>
</organism>
<dbReference type="AlphaFoldDB" id="A0A848DBK5"/>